<evidence type="ECO:0000256" key="4">
    <source>
        <dbReference type="SAM" id="Coils"/>
    </source>
</evidence>
<dbReference type="RefSeq" id="WP_274322694.1">
    <property type="nucleotide sequence ID" value="NZ_CP118158.1"/>
</dbReference>
<dbReference type="GeneID" id="78821932"/>
<keyword evidence="3" id="KW-0583">PHB biosynthesis</keyword>
<gene>
    <name evidence="5" type="ORF">ACFQMA_17470</name>
</gene>
<dbReference type="EMBL" id="JBHTAS010000001">
    <property type="protein sequence ID" value="MFC7141614.1"/>
    <property type="molecule type" value="Genomic_DNA"/>
</dbReference>
<reference evidence="5 6" key="1">
    <citation type="journal article" date="2019" name="Int. J. Syst. Evol. Microbiol.">
        <title>The Global Catalogue of Microorganisms (GCM) 10K type strain sequencing project: providing services to taxonomists for standard genome sequencing and annotation.</title>
        <authorList>
            <consortium name="The Broad Institute Genomics Platform"/>
            <consortium name="The Broad Institute Genome Sequencing Center for Infectious Disease"/>
            <person name="Wu L."/>
            <person name="Ma J."/>
        </authorList>
    </citation>
    <scope>NUCLEOTIDE SEQUENCE [LARGE SCALE GENOMIC DNA]</scope>
    <source>
        <strain evidence="5 6">XZYJT29</strain>
    </source>
</reference>
<sequence>MSNTNEMQEQWTEMVEEMNDAVADSLEQNMKAQAAFVESWAEAVEDSVPEEEAMAEGIQGYNRAYEVWMDAAEQMFERSTDAAQGDDVAPSEYRDIWLQSANEAFKEVMSTSAFAAANGQLVERMMEMRREADDVSQETISQLGFPTRDDMDEVGERLVELERRQHDVEQQLDRLEEVDEKLDRVLDHLEG</sequence>
<proteinExistence type="predicted"/>
<protein>
    <recommendedName>
        <fullName evidence="2">Poly(3-hydroxyalkanoate) polymerase subunit PhaE</fullName>
    </recommendedName>
</protein>
<evidence type="ECO:0000256" key="3">
    <source>
        <dbReference type="ARBA" id="ARBA00022752"/>
    </source>
</evidence>
<evidence type="ECO:0000256" key="2">
    <source>
        <dbReference type="ARBA" id="ARBA00019066"/>
    </source>
</evidence>
<evidence type="ECO:0000256" key="1">
    <source>
        <dbReference type="ARBA" id="ARBA00004683"/>
    </source>
</evidence>
<comment type="caution">
    <text evidence="5">The sequence shown here is derived from an EMBL/GenBank/DDBJ whole genome shotgun (WGS) entry which is preliminary data.</text>
</comment>
<evidence type="ECO:0000313" key="6">
    <source>
        <dbReference type="Proteomes" id="UP001596432"/>
    </source>
</evidence>
<name>A0ABD5Y2S7_9EURY</name>
<dbReference type="InterPro" id="IPR010123">
    <property type="entry name" value="PHA_synth_III_E"/>
</dbReference>
<dbReference type="Proteomes" id="UP001596432">
    <property type="component" value="Unassembled WGS sequence"/>
</dbReference>
<dbReference type="GO" id="GO:0042619">
    <property type="term" value="P:poly-hydroxybutyrate biosynthetic process"/>
    <property type="evidence" value="ECO:0007669"/>
    <property type="project" value="UniProtKB-KW"/>
</dbReference>
<keyword evidence="6" id="KW-1185">Reference proteome</keyword>
<accession>A0ABD5Y2S7</accession>
<feature type="coiled-coil region" evidence="4">
    <location>
        <begin position="118"/>
        <end position="188"/>
    </location>
</feature>
<dbReference type="AlphaFoldDB" id="A0ABD5Y2S7"/>
<organism evidence="5 6">
    <name type="scientific">Halosimplex aquaticum</name>
    <dbReference type="NCBI Taxonomy" id="3026162"/>
    <lineage>
        <taxon>Archaea</taxon>
        <taxon>Methanobacteriati</taxon>
        <taxon>Methanobacteriota</taxon>
        <taxon>Stenosarchaea group</taxon>
        <taxon>Halobacteria</taxon>
        <taxon>Halobacteriales</taxon>
        <taxon>Haloarculaceae</taxon>
        <taxon>Halosimplex</taxon>
    </lineage>
</organism>
<comment type="pathway">
    <text evidence="1">Biopolymer metabolism; poly-(R)-3-hydroxybutanoate biosynthesis.</text>
</comment>
<evidence type="ECO:0000313" key="5">
    <source>
        <dbReference type="EMBL" id="MFC7141614.1"/>
    </source>
</evidence>
<keyword evidence="4" id="KW-0175">Coiled coil</keyword>
<dbReference type="Pfam" id="PF09712">
    <property type="entry name" value="PHA_synth_III_E"/>
    <property type="match status" value="1"/>
</dbReference>